<evidence type="ECO:0000313" key="3">
    <source>
        <dbReference type="Proteomes" id="UP000820818"/>
    </source>
</evidence>
<keyword evidence="1" id="KW-0812">Transmembrane</keyword>
<keyword evidence="1" id="KW-1133">Transmembrane helix</keyword>
<organism evidence="2 3">
    <name type="scientific">Daphnia sinensis</name>
    <dbReference type="NCBI Taxonomy" id="1820382"/>
    <lineage>
        <taxon>Eukaryota</taxon>
        <taxon>Metazoa</taxon>
        <taxon>Ecdysozoa</taxon>
        <taxon>Arthropoda</taxon>
        <taxon>Crustacea</taxon>
        <taxon>Branchiopoda</taxon>
        <taxon>Diplostraca</taxon>
        <taxon>Cladocera</taxon>
        <taxon>Anomopoda</taxon>
        <taxon>Daphniidae</taxon>
        <taxon>Daphnia</taxon>
        <taxon>Daphnia similis group</taxon>
    </lineage>
</organism>
<keyword evidence="1" id="KW-0472">Membrane</keyword>
<evidence type="ECO:0000313" key="2">
    <source>
        <dbReference type="EMBL" id="KAI9554506.1"/>
    </source>
</evidence>
<dbReference type="AlphaFoldDB" id="A0AAD5PNX6"/>
<reference evidence="2 3" key="1">
    <citation type="submission" date="2022-05" db="EMBL/GenBank/DDBJ databases">
        <title>A multi-omics perspective on studying reproductive biology in Daphnia sinensis.</title>
        <authorList>
            <person name="Jia J."/>
        </authorList>
    </citation>
    <scope>NUCLEOTIDE SEQUENCE [LARGE SCALE GENOMIC DNA]</scope>
    <source>
        <strain evidence="2 3">WSL</strain>
    </source>
</reference>
<name>A0AAD5PNX6_9CRUS</name>
<accession>A0AAD5PNX6</accession>
<gene>
    <name evidence="2" type="ORF">GHT06_019779</name>
</gene>
<dbReference type="EMBL" id="WJBH02000008">
    <property type="protein sequence ID" value="KAI9554506.1"/>
    <property type="molecule type" value="Genomic_DNA"/>
</dbReference>
<keyword evidence="3" id="KW-1185">Reference proteome</keyword>
<evidence type="ECO:0000256" key="1">
    <source>
        <dbReference type="SAM" id="Phobius"/>
    </source>
</evidence>
<proteinExistence type="predicted"/>
<sequence>MFCTVIVILCGCFFDKIGRQKLRHPSFLTLLYRSPCVQILKRKKTANIEVFFFTFLEFLFFLTFPPHPSL</sequence>
<dbReference type="Proteomes" id="UP000820818">
    <property type="component" value="Linkage Group LG8"/>
</dbReference>
<protein>
    <submittedName>
        <fullName evidence="2">Uncharacterized protein</fullName>
    </submittedName>
</protein>
<feature type="transmembrane region" description="Helical" evidence="1">
    <location>
        <begin position="46"/>
        <end position="64"/>
    </location>
</feature>
<comment type="caution">
    <text evidence="2">The sequence shown here is derived from an EMBL/GenBank/DDBJ whole genome shotgun (WGS) entry which is preliminary data.</text>
</comment>